<dbReference type="Gene3D" id="3.40.50.150">
    <property type="entry name" value="Vaccinia Virus protein VP39"/>
    <property type="match status" value="1"/>
</dbReference>
<comment type="function">
    <text evidence="8">Converts the free carboxyl group of a malonyl-thioester to its methyl ester by transfer of a methyl group from S-adenosyl-L-methionine (SAM). It allows to synthesize pimeloyl-ACP via the fatty acid synthetic pathway.</text>
</comment>
<dbReference type="EC" id="2.1.1.197" evidence="3 8"/>
<dbReference type="EMBL" id="FLOB01000005">
    <property type="protein sequence ID" value="SBS32696.1"/>
    <property type="molecule type" value="Genomic_DNA"/>
</dbReference>
<evidence type="ECO:0000256" key="7">
    <source>
        <dbReference type="ARBA" id="ARBA00022756"/>
    </source>
</evidence>
<dbReference type="PANTHER" id="PTHR43861:SF1">
    <property type="entry name" value="TRANS-ACONITATE 2-METHYLTRANSFERASE"/>
    <property type="match status" value="1"/>
</dbReference>
<accession>A0A1A8THG7</accession>
<dbReference type="GO" id="GO:0008757">
    <property type="term" value="F:S-adenosylmethionine-dependent methyltransferase activity"/>
    <property type="evidence" value="ECO:0007669"/>
    <property type="project" value="InterPro"/>
</dbReference>
<dbReference type="RefSeq" id="WP_083200941.1">
    <property type="nucleotide sequence ID" value="NZ_FLOB01000005.1"/>
</dbReference>
<name>A0A1A8THG7_9GAMM</name>
<evidence type="ECO:0000313" key="11">
    <source>
        <dbReference type="Proteomes" id="UP000092544"/>
    </source>
</evidence>
<comment type="catalytic activity">
    <reaction evidence="1 8">
        <text>malonyl-[ACP] + S-adenosyl-L-methionine = malonyl-[ACP] methyl ester + S-adenosyl-L-homocysteine</text>
        <dbReference type="Rhea" id="RHEA:17105"/>
        <dbReference type="Rhea" id="RHEA-COMP:9623"/>
        <dbReference type="Rhea" id="RHEA-COMP:9954"/>
        <dbReference type="ChEBI" id="CHEBI:57856"/>
        <dbReference type="ChEBI" id="CHEBI:59789"/>
        <dbReference type="ChEBI" id="CHEBI:78449"/>
        <dbReference type="ChEBI" id="CHEBI:78845"/>
        <dbReference type="EC" id="2.1.1.197"/>
    </reaction>
</comment>
<comment type="pathway">
    <text evidence="2 8">Cofactor biosynthesis; biotin biosynthesis.</text>
</comment>
<dbReference type="PANTHER" id="PTHR43861">
    <property type="entry name" value="TRANS-ACONITATE 2-METHYLTRANSFERASE-RELATED"/>
    <property type="match status" value="1"/>
</dbReference>
<keyword evidence="7 8" id="KW-0093">Biotin biosynthesis</keyword>
<dbReference type="NCBIfam" id="TIGR02072">
    <property type="entry name" value="BioC"/>
    <property type="match status" value="1"/>
</dbReference>
<keyword evidence="5 8" id="KW-0808">Transferase</keyword>
<feature type="domain" description="Methyltransferase type 11" evidence="9">
    <location>
        <begin position="68"/>
        <end position="163"/>
    </location>
</feature>
<dbReference type="GO" id="GO:0032259">
    <property type="term" value="P:methylation"/>
    <property type="evidence" value="ECO:0007669"/>
    <property type="project" value="UniProtKB-KW"/>
</dbReference>
<keyword evidence="6 8" id="KW-0949">S-adenosyl-L-methionine</keyword>
<dbReference type="InterPro" id="IPR029063">
    <property type="entry name" value="SAM-dependent_MTases_sf"/>
</dbReference>
<evidence type="ECO:0000256" key="5">
    <source>
        <dbReference type="ARBA" id="ARBA00022679"/>
    </source>
</evidence>
<evidence type="ECO:0000313" key="10">
    <source>
        <dbReference type="EMBL" id="SBS32696.1"/>
    </source>
</evidence>
<dbReference type="UniPathway" id="UPA00078"/>
<organism evidence="10 11">
    <name type="scientific">Marinomonas spartinae</name>
    <dbReference type="NCBI Taxonomy" id="1792290"/>
    <lineage>
        <taxon>Bacteria</taxon>
        <taxon>Pseudomonadati</taxon>
        <taxon>Pseudomonadota</taxon>
        <taxon>Gammaproteobacteria</taxon>
        <taxon>Oceanospirillales</taxon>
        <taxon>Oceanospirillaceae</taxon>
        <taxon>Marinomonas</taxon>
    </lineage>
</organism>
<evidence type="ECO:0000256" key="3">
    <source>
        <dbReference type="ARBA" id="ARBA00012327"/>
    </source>
</evidence>
<evidence type="ECO:0000256" key="8">
    <source>
        <dbReference type="HAMAP-Rule" id="MF_00835"/>
    </source>
</evidence>
<evidence type="ECO:0000256" key="1">
    <source>
        <dbReference type="ARBA" id="ARBA00000852"/>
    </source>
</evidence>
<dbReference type="InterPro" id="IPR011814">
    <property type="entry name" value="BioC"/>
</dbReference>
<dbReference type="SUPFAM" id="SSF53335">
    <property type="entry name" value="S-adenosyl-L-methionine-dependent methyltransferases"/>
    <property type="match status" value="1"/>
</dbReference>
<dbReference type="AlphaFoldDB" id="A0A1A8THG7"/>
<dbReference type="GO" id="GO:0102130">
    <property type="term" value="F:malonyl-CoA methyltransferase activity"/>
    <property type="evidence" value="ECO:0007669"/>
    <property type="project" value="UniProtKB-EC"/>
</dbReference>
<dbReference type="InterPro" id="IPR013216">
    <property type="entry name" value="Methyltransf_11"/>
</dbReference>
<gene>
    <name evidence="8 10" type="primary">bioC</name>
    <name evidence="10" type="ORF">MSP8886_02520</name>
</gene>
<dbReference type="STRING" id="1792290.MSP8886_02520"/>
<dbReference type="GO" id="GO:0010340">
    <property type="term" value="F:carboxyl-O-methyltransferase activity"/>
    <property type="evidence" value="ECO:0007669"/>
    <property type="project" value="UniProtKB-UniRule"/>
</dbReference>
<keyword evidence="4 8" id="KW-0489">Methyltransferase</keyword>
<evidence type="ECO:0000256" key="6">
    <source>
        <dbReference type="ARBA" id="ARBA00022691"/>
    </source>
</evidence>
<reference evidence="10 11" key="1">
    <citation type="submission" date="2016-06" db="EMBL/GenBank/DDBJ databases">
        <authorList>
            <person name="Kjaerup R.B."/>
            <person name="Dalgaard T.S."/>
            <person name="Juul-Madsen H.R."/>
        </authorList>
    </citation>
    <scope>NUCLEOTIDE SEQUENCE [LARGE SCALE GENOMIC DNA]</scope>
    <source>
        <strain evidence="10 11">CECT 8886</strain>
    </source>
</reference>
<protein>
    <recommendedName>
        <fullName evidence="3 8">Malonyl-[acyl-carrier protein] O-methyltransferase</fullName>
        <shortName evidence="8">Malonyl-ACP O-methyltransferase</shortName>
        <ecNumber evidence="3 8">2.1.1.197</ecNumber>
    </recommendedName>
    <alternativeName>
        <fullName evidence="8">Biotin synthesis protein BioC</fullName>
    </alternativeName>
</protein>
<evidence type="ECO:0000259" key="9">
    <source>
        <dbReference type="Pfam" id="PF08241"/>
    </source>
</evidence>
<dbReference type="GO" id="GO:0009102">
    <property type="term" value="P:biotin biosynthetic process"/>
    <property type="evidence" value="ECO:0007669"/>
    <property type="project" value="UniProtKB-UniRule"/>
</dbReference>
<evidence type="ECO:0000256" key="2">
    <source>
        <dbReference type="ARBA" id="ARBA00004746"/>
    </source>
</evidence>
<keyword evidence="11" id="KW-1185">Reference proteome</keyword>
<sequence length="281" mass="31108">MSLPVYVILNNLLMPTLSSRENLTSYKQQVAQRFDRAAVTYDVYARFQQQVLERLFQVLPQMTVDSVLDLGTGTGRAIPLLRSLFSPNRLLAMDLSQQMLSQARIGVHSQETSFICADAEALPFADETFDLVLSSLALQWCLRPDVLFDGLYQAVKPGGYIVFSTLCHGSMPQIDQAWKSLDDNIHVNQYSTYASLLEQVSKGGWAVTAAALESITMWFDSPEEAIDSIKKVGAGLVTGQAPKGMSPSKWRAFLQQYAQLRQAAGVPLSYQVAFIVAQKPC</sequence>
<dbReference type="HAMAP" id="MF_00835">
    <property type="entry name" value="BioC"/>
    <property type="match status" value="1"/>
</dbReference>
<proteinExistence type="inferred from homology"/>
<dbReference type="CDD" id="cd02440">
    <property type="entry name" value="AdoMet_MTases"/>
    <property type="match status" value="1"/>
</dbReference>
<evidence type="ECO:0000256" key="4">
    <source>
        <dbReference type="ARBA" id="ARBA00022603"/>
    </source>
</evidence>
<dbReference type="Proteomes" id="UP000092544">
    <property type="component" value="Unassembled WGS sequence"/>
</dbReference>
<comment type="similarity">
    <text evidence="8">Belongs to the methyltransferase superfamily.</text>
</comment>
<dbReference type="Pfam" id="PF08241">
    <property type="entry name" value="Methyltransf_11"/>
    <property type="match status" value="1"/>
</dbReference>